<dbReference type="Proteomes" id="UP000789831">
    <property type="component" value="Unassembled WGS sequence"/>
</dbReference>
<dbReference type="AlphaFoldDB" id="A0A9N9C374"/>
<protein>
    <submittedName>
        <fullName evidence="2">5918_t:CDS:1</fullName>
    </submittedName>
</protein>
<gene>
    <name evidence="2" type="ORF">AGERDE_LOCUS8333</name>
</gene>
<keyword evidence="1" id="KW-1133">Transmembrane helix</keyword>
<keyword evidence="3" id="KW-1185">Reference proteome</keyword>
<evidence type="ECO:0000256" key="1">
    <source>
        <dbReference type="SAM" id="Phobius"/>
    </source>
</evidence>
<name>A0A9N9C374_9GLOM</name>
<keyword evidence="1" id="KW-0812">Transmembrane</keyword>
<proteinExistence type="predicted"/>
<feature type="transmembrane region" description="Helical" evidence="1">
    <location>
        <begin position="342"/>
        <end position="368"/>
    </location>
</feature>
<dbReference type="EMBL" id="CAJVPL010001733">
    <property type="protein sequence ID" value="CAG8585308.1"/>
    <property type="molecule type" value="Genomic_DNA"/>
</dbReference>
<sequence length="372" mass="43410">MSSAEDHISVIVDYAAQGQPVDNSDSNELKSSSVLAYPYPLPVSENIAKELFGELFDDPDEKFNQDILLWLQKTCFVLAGLYTSNLKPKEETYDRYVMHLIIMTRFVLKNSNKARTSDFIKFYNLQPESKEYPLGEAVGTYYINYVFCSLLNISKAEDENVLFENLVYSAFPYGRNVLSHKQKNIGPLPSINRSIDLSMDKMKNFLLDFEVTTYFNEHFELKGHKVSICSYEFDRQELMVSYMHNRVAQLYGIEMAGMEILKTFTFLIDNKESKDIMRDYDIWRGAGGLEEAVFKLNYGRTKSLGYTLLADKFFRFERKINSFWFRFQRETNHRRLYKPVDYYFVVFSIFLGLLTIVQTISGIVSLIFQLKS</sequence>
<dbReference type="OrthoDB" id="2413278at2759"/>
<evidence type="ECO:0000313" key="2">
    <source>
        <dbReference type="EMBL" id="CAG8585308.1"/>
    </source>
</evidence>
<accession>A0A9N9C374</accession>
<reference evidence="2" key="1">
    <citation type="submission" date="2021-06" db="EMBL/GenBank/DDBJ databases">
        <authorList>
            <person name="Kallberg Y."/>
            <person name="Tangrot J."/>
            <person name="Rosling A."/>
        </authorList>
    </citation>
    <scope>NUCLEOTIDE SEQUENCE</scope>
    <source>
        <strain evidence="2">MT106</strain>
    </source>
</reference>
<keyword evidence="1" id="KW-0472">Membrane</keyword>
<evidence type="ECO:0000313" key="3">
    <source>
        <dbReference type="Proteomes" id="UP000789831"/>
    </source>
</evidence>
<organism evidence="2 3">
    <name type="scientific">Ambispora gerdemannii</name>
    <dbReference type="NCBI Taxonomy" id="144530"/>
    <lineage>
        <taxon>Eukaryota</taxon>
        <taxon>Fungi</taxon>
        <taxon>Fungi incertae sedis</taxon>
        <taxon>Mucoromycota</taxon>
        <taxon>Glomeromycotina</taxon>
        <taxon>Glomeromycetes</taxon>
        <taxon>Archaeosporales</taxon>
        <taxon>Ambisporaceae</taxon>
        <taxon>Ambispora</taxon>
    </lineage>
</organism>
<comment type="caution">
    <text evidence="2">The sequence shown here is derived from an EMBL/GenBank/DDBJ whole genome shotgun (WGS) entry which is preliminary data.</text>
</comment>